<dbReference type="EMBL" id="JAFIQS010000002">
    <property type="protein sequence ID" value="KAG5173278.1"/>
    <property type="molecule type" value="Genomic_DNA"/>
</dbReference>
<dbReference type="AlphaFoldDB" id="A0A8H7Y8W4"/>
<accession>A0A8H7Y8W4</accession>
<evidence type="ECO:0000259" key="2">
    <source>
        <dbReference type="Pfam" id="PF09792"/>
    </source>
</evidence>
<proteinExistence type="predicted"/>
<comment type="caution">
    <text evidence="3">The sequence shown here is derived from an EMBL/GenBank/DDBJ whole genome shotgun (WGS) entry which is preliminary data.</text>
</comment>
<evidence type="ECO:0000313" key="3">
    <source>
        <dbReference type="EMBL" id="KAG5173278.1"/>
    </source>
</evidence>
<dbReference type="Pfam" id="PF09792">
    <property type="entry name" value="But2"/>
    <property type="match status" value="1"/>
</dbReference>
<evidence type="ECO:0000256" key="1">
    <source>
        <dbReference type="SAM" id="Phobius"/>
    </source>
</evidence>
<name>A0A8H7Y8W4_PSICU</name>
<keyword evidence="1" id="KW-0472">Membrane</keyword>
<keyword evidence="1" id="KW-1133">Transmembrane helix</keyword>
<sequence>MLQSPSYALVKNEDEEESGAVSLPPARDTKIGTYLAPISVIFVAISAFVNICLGVLLISNMGFGAQQDVYHGSMKTNSTYIGLDRLYSNATAFKIYPPIRNQARRFFQISSAYPERQLAEESPRIAGPTGFIPSARGFYQLLVSSEISTIVEFRVIDYGMENCNLSLNIPSNNATDQVTIASEGNLEIWQIGDINTRIDRSNISWNFRPKRTRFIASTSVQYGTSKQFESFRCVSGTHLTFELACTGCHLNVTRFSDKVHDALYIVQSQTLSH</sequence>
<keyword evidence="1" id="KW-0812">Transmembrane</keyword>
<dbReference type="InterPro" id="IPR018620">
    <property type="entry name" value="Ubiquitin3-bd_protein_But2_C"/>
</dbReference>
<protein>
    <recommendedName>
        <fullName evidence="2">Ubiquitin 3 binding protein But2 C-terminal domain-containing protein</fullName>
    </recommendedName>
</protein>
<feature type="domain" description="Ubiquitin 3 binding protein But2 C-terminal" evidence="2">
    <location>
        <begin position="142"/>
        <end position="246"/>
    </location>
</feature>
<reference evidence="3" key="1">
    <citation type="submission" date="2021-02" db="EMBL/GenBank/DDBJ databases">
        <title>Psilocybe cubensis genome.</title>
        <authorList>
            <person name="Mckernan K.J."/>
            <person name="Crawford S."/>
            <person name="Trippe A."/>
            <person name="Kane L.T."/>
            <person name="Mclaughlin S."/>
        </authorList>
    </citation>
    <scope>NUCLEOTIDE SEQUENCE [LARGE SCALE GENOMIC DNA]</scope>
    <source>
        <strain evidence="3">MGC-MH-2018</strain>
    </source>
</reference>
<feature type="transmembrane region" description="Helical" evidence="1">
    <location>
        <begin position="34"/>
        <end position="58"/>
    </location>
</feature>
<gene>
    <name evidence="3" type="ORF">JR316_002788</name>
</gene>
<organism evidence="3">
    <name type="scientific">Psilocybe cubensis</name>
    <name type="common">Psychedelic mushroom</name>
    <name type="synonym">Stropharia cubensis</name>
    <dbReference type="NCBI Taxonomy" id="181762"/>
    <lineage>
        <taxon>Eukaryota</taxon>
        <taxon>Fungi</taxon>
        <taxon>Dikarya</taxon>
        <taxon>Basidiomycota</taxon>
        <taxon>Agaricomycotina</taxon>
        <taxon>Agaricomycetes</taxon>
        <taxon>Agaricomycetidae</taxon>
        <taxon>Agaricales</taxon>
        <taxon>Agaricineae</taxon>
        <taxon>Strophariaceae</taxon>
        <taxon>Psilocybe</taxon>
    </lineage>
</organism>